<dbReference type="InterPro" id="IPR036291">
    <property type="entry name" value="NAD(P)-bd_dom_sf"/>
</dbReference>
<dbReference type="InterPro" id="IPR003462">
    <property type="entry name" value="ODC_Mu_crystall"/>
</dbReference>
<dbReference type="PIRSF" id="PIRSF001439">
    <property type="entry name" value="CryM"/>
    <property type="match status" value="1"/>
</dbReference>
<dbReference type="GO" id="GO:0005737">
    <property type="term" value="C:cytoplasm"/>
    <property type="evidence" value="ECO:0007669"/>
    <property type="project" value="TreeGrafter"/>
</dbReference>
<dbReference type="PANTHER" id="PTHR13812">
    <property type="entry name" value="KETIMINE REDUCTASE MU-CRYSTALLIN"/>
    <property type="match status" value="1"/>
</dbReference>
<proteinExistence type="predicted"/>
<sequence>MLLIEDVDSLVDPAKLVEDIAVALKAERVVLPRRALQVSGLWFAPMAAYVRGMGLGAKLVGIFPRGSPPVRALSVLFDAETGEILAAADGTKLTGWRTAAASALAARLLGVTEGAIVGIIGAGVQAEYHARVFRALFKPSKIFIYSRRRAAELAGRLGLVQAPLEAVMTAEVIIAATNSQEPVIKGALLRRDAVVISVGAPRPVRELDEDTKRRASCALIDSPEAAEETDDVAGLKTTTLESALSGAEICRGEIKLYKSVGYAPFDVAAIYHVYRRALELGRGRSAHLG</sequence>
<dbReference type="HOGENOM" id="CLU_042088_2_1_2"/>
<reference evidence="1 2" key="1">
    <citation type="journal article" date="2011" name="PLoS ONE">
        <title>The complete genome sequence of Thermoproteus tenax: a physiologically versatile member of the Crenarchaeota.</title>
        <authorList>
            <person name="Siebers B."/>
            <person name="Zaparty M."/>
            <person name="Raddatz G."/>
            <person name="Tjaden B."/>
            <person name="Albers S.V."/>
            <person name="Bell S.D."/>
            <person name="Blombach F."/>
            <person name="Kletzin A."/>
            <person name="Kyrpides N."/>
            <person name="Lanz C."/>
            <person name="Plagens A."/>
            <person name="Rampp M."/>
            <person name="Rosinus A."/>
            <person name="von Jan M."/>
            <person name="Makarova K.S."/>
            <person name="Klenk H.P."/>
            <person name="Schuster S.C."/>
            <person name="Hensel R."/>
        </authorList>
    </citation>
    <scope>NUCLEOTIDE SEQUENCE [LARGE SCALE GENOMIC DNA]</scope>
    <source>
        <strain evidence="2">ATCC 35583 / DSM 2078 / JCM 9277 / NBRC 100435 / Kra 1</strain>
    </source>
</reference>
<dbReference type="STRING" id="768679.TTX_2070"/>
<dbReference type="KEGG" id="ttn:TTX_2070"/>
<dbReference type="RefSeq" id="WP_014127936.1">
    <property type="nucleotide sequence ID" value="NC_016070.1"/>
</dbReference>
<dbReference type="AlphaFoldDB" id="G4RM88"/>
<keyword evidence="2" id="KW-1185">Reference proteome</keyword>
<evidence type="ECO:0000313" key="1">
    <source>
        <dbReference type="EMBL" id="CCC82683.1"/>
    </source>
</evidence>
<dbReference type="Pfam" id="PF02423">
    <property type="entry name" value="OCD_Mu_crystall"/>
    <property type="match status" value="1"/>
</dbReference>
<dbReference type="eggNOG" id="arCOG01035">
    <property type="taxonomic scope" value="Archaea"/>
</dbReference>
<dbReference type="PATRIC" id="fig|768679.9.peg.2095"/>
<protein>
    <submittedName>
        <fullName evidence="1">Ornithine cyclodeaminase</fullName>
        <ecNumber evidence="1">4.3.1.12</ecNumber>
    </submittedName>
</protein>
<dbReference type="OrthoDB" id="21421at2157"/>
<dbReference type="SUPFAM" id="SSF51735">
    <property type="entry name" value="NAD(P)-binding Rossmann-fold domains"/>
    <property type="match status" value="1"/>
</dbReference>
<gene>
    <name evidence="1" type="primary">ocd</name>
    <name evidence="1" type="ordered locus">TTX_2070</name>
</gene>
<evidence type="ECO:0000313" key="2">
    <source>
        <dbReference type="Proteomes" id="UP000002654"/>
    </source>
</evidence>
<dbReference type="PANTHER" id="PTHR13812:SF19">
    <property type="entry name" value="KETIMINE REDUCTASE MU-CRYSTALLIN"/>
    <property type="match status" value="1"/>
</dbReference>
<dbReference type="Gene3D" id="3.40.50.720">
    <property type="entry name" value="NAD(P)-binding Rossmann-like Domain"/>
    <property type="match status" value="1"/>
</dbReference>
<dbReference type="InterPro" id="IPR023401">
    <property type="entry name" value="ODC_N"/>
</dbReference>
<dbReference type="GO" id="GO:0008473">
    <property type="term" value="F:ornithine cyclodeaminase activity"/>
    <property type="evidence" value="ECO:0007669"/>
    <property type="project" value="UniProtKB-EC"/>
</dbReference>
<dbReference type="Gene3D" id="3.30.1780.10">
    <property type="entry name" value="ornithine cyclodeaminase, domain 1"/>
    <property type="match status" value="1"/>
</dbReference>
<dbReference type="EC" id="4.3.1.12" evidence="1"/>
<dbReference type="Proteomes" id="UP000002654">
    <property type="component" value="Chromosome"/>
</dbReference>
<dbReference type="EMBL" id="FN869859">
    <property type="protein sequence ID" value="CCC82683.1"/>
    <property type="molecule type" value="Genomic_DNA"/>
</dbReference>
<name>G4RM88_THETK</name>
<dbReference type="GeneID" id="11262959"/>
<accession>G4RM88</accession>
<dbReference type="PaxDb" id="768679-TTX_2070"/>
<keyword evidence="1" id="KW-0456">Lyase</keyword>
<organism evidence="1 2">
    <name type="scientific">Thermoproteus tenax (strain ATCC 35583 / DSM 2078 / JCM 9277 / NBRC 100435 / Kra 1)</name>
    <dbReference type="NCBI Taxonomy" id="768679"/>
    <lineage>
        <taxon>Archaea</taxon>
        <taxon>Thermoproteota</taxon>
        <taxon>Thermoprotei</taxon>
        <taxon>Thermoproteales</taxon>
        <taxon>Thermoproteaceae</taxon>
        <taxon>Thermoproteus</taxon>
    </lineage>
</organism>